<dbReference type="PANTHER" id="PTHR23024">
    <property type="entry name" value="ARYLACETAMIDE DEACETYLASE"/>
    <property type="match status" value="1"/>
</dbReference>
<organism evidence="2 3">
    <name type="scientific">Actinomadura logoneensis</name>
    <dbReference type="NCBI Taxonomy" id="2293572"/>
    <lineage>
        <taxon>Bacteria</taxon>
        <taxon>Bacillati</taxon>
        <taxon>Actinomycetota</taxon>
        <taxon>Actinomycetes</taxon>
        <taxon>Streptosporangiales</taxon>
        <taxon>Thermomonosporaceae</taxon>
        <taxon>Actinomadura</taxon>
    </lineage>
</organism>
<protein>
    <submittedName>
        <fullName evidence="2">Alpha/beta hydrolase</fullName>
    </submittedName>
</protein>
<evidence type="ECO:0000313" key="3">
    <source>
        <dbReference type="Proteomes" id="UP000261811"/>
    </source>
</evidence>
<sequence>MRGTTFAGRPAEPDWDTITDDELAAYRDAENRFRASGAARAALGEPAPGVTIDWEQVALPGRDLPVRVYRPSTGGPGDGRDGAARPLVVHVHGGAFVGTAPQSDWINSHLAADLPALVVSVEHRLLAPDTPLSAAVDDGWDVLRHLVGDAARWGADPARVALLGESCGGLISAIAALRARDAGLALRAQVLVNPATDLSGTMFDYDSFSRFPQAPTLPLGVLRLFQRLATPPGADPRALSPMYADDLAGLAPALVVIPTDDPLADQGRRYADRLRKAGTSTLVTEYAGAGHAFLSLPGLMPQAHAARTDITAFLRDALA</sequence>
<dbReference type="InterPro" id="IPR013094">
    <property type="entry name" value="AB_hydrolase_3"/>
</dbReference>
<comment type="caution">
    <text evidence="2">The sequence shown here is derived from an EMBL/GenBank/DDBJ whole genome shotgun (WGS) entry which is preliminary data.</text>
</comment>
<evidence type="ECO:0000313" key="2">
    <source>
        <dbReference type="EMBL" id="RFU38366.1"/>
    </source>
</evidence>
<dbReference type="Pfam" id="PF07859">
    <property type="entry name" value="Abhydrolase_3"/>
    <property type="match status" value="1"/>
</dbReference>
<accession>A0A372JEY2</accession>
<dbReference type="Proteomes" id="UP000261811">
    <property type="component" value="Unassembled WGS sequence"/>
</dbReference>
<keyword evidence="3" id="KW-1185">Reference proteome</keyword>
<keyword evidence="2" id="KW-0378">Hydrolase</keyword>
<gene>
    <name evidence="2" type="ORF">DZF91_28070</name>
</gene>
<reference evidence="2 3" key="1">
    <citation type="submission" date="2018-08" db="EMBL/GenBank/DDBJ databases">
        <title>Actinomadura jelena sp. nov., a novel Actinomycete isolated from soil in Chad.</title>
        <authorList>
            <person name="Shi L."/>
        </authorList>
    </citation>
    <scope>NUCLEOTIDE SEQUENCE [LARGE SCALE GENOMIC DNA]</scope>
    <source>
        <strain evidence="2 3">NEAU-G17</strain>
    </source>
</reference>
<name>A0A372JEY2_9ACTN</name>
<dbReference type="SUPFAM" id="SSF53474">
    <property type="entry name" value="alpha/beta-Hydrolases"/>
    <property type="match status" value="1"/>
</dbReference>
<dbReference type="RefSeq" id="WP_117360136.1">
    <property type="nucleotide sequence ID" value="NZ_QURH01000819.1"/>
</dbReference>
<proteinExistence type="predicted"/>
<dbReference type="OrthoDB" id="3206739at2"/>
<dbReference type="InterPro" id="IPR029058">
    <property type="entry name" value="AB_hydrolase_fold"/>
</dbReference>
<dbReference type="AlphaFoldDB" id="A0A372JEY2"/>
<evidence type="ECO:0000259" key="1">
    <source>
        <dbReference type="Pfam" id="PF07859"/>
    </source>
</evidence>
<dbReference type="EMBL" id="QURH01000819">
    <property type="protein sequence ID" value="RFU38366.1"/>
    <property type="molecule type" value="Genomic_DNA"/>
</dbReference>
<dbReference type="Gene3D" id="3.40.50.1820">
    <property type="entry name" value="alpha/beta hydrolase"/>
    <property type="match status" value="1"/>
</dbReference>
<dbReference type="GO" id="GO:0016787">
    <property type="term" value="F:hydrolase activity"/>
    <property type="evidence" value="ECO:0007669"/>
    <property type="project" value="UniProtKB-KW"/>
</dbReference>
<feature type="domain" description="Alpha/beta hydrolase fold-3" evidence="1">
    <location>
        <begin position="88"/>
        <end position="294"/>
    </location>
</feature>
<dbReference type="PANTHER" id="PTHR23024:SF24">
    <property type="entry name" value="ALPHA_BETA HYDROLASE FOLD-3 DOMAIN-CONTAINING PROTEIN"/>
    <property type="match status" value="1"/>
</dbReference>
<dbReference type="InterPro" id="IPR050466">
    <property type="entry name" value="Carboxylest/Gibb_receptor"/>
</dbReference>